<dbReference type="Pfam" id="PF02463">
    <property type="entry name" value="SMC_N"/>
    <property type="match status" value="1"/>
</dbReference>
<evidence type="ECO:0000313" key="12">
    <source>
        <dbReference type="EMBL" id="TDQ14773.1"/>
    </source>
</evidence>
<sequence>MLRSLSISNYALIDQLNMQPSQGLSMITGETGAGKSIMLGAVGLLLGNRADTKALLHEEKKCVVEGIFEVKEYGLKGFFEENELDYEDICIIRREISPGGKSRSFVNDTPVLLDTLKALGAQLMDVHSQHDTLLLGEGAYQLNLVDAFSQSYPEVQAYHSAFQSFKKAKKNFQELKQRALELQKEADFNQFLLDELSGLTLVAGEQSELESNQEVLENAEEIKLKINEILALFQDDQFGAIQGLGQIQQGLQGLERLAHKFSPLRERFQSVFIELKDIMDSLGDEESKVEVDFGKLDEIRDRLSKIYQLQKKHGVGTVEELMEIESQLADKVFKFQNLDESLANAENAFQKAEKEMLEVGDVLSKKRRACFTEFEKALESLLAGLGMENARVKFERKEISPSPNGLDEVEILFSANKGSQPQPLKKVASGGEFSRLLFAIKYLMADKMALPTLIFDEIDTGISGEVALQMVRMMKEIARKHQVICITHLPQVAAKGELHYFVYKDNSSEKTISKIKLLNEKERVEELSKMIAGANPSASAVESAKELLAN</sequence>
<dbReference type="InterPro" id="IPR003395">
    <property type="entry name" value="RecF/RecN/SMC_N"/>
</dbReference>
<feature type="domain" description="RecF/RecN/SMC N-terminal" evidence="11">
    <location>
        <begin position="2"/>
        <end position="506"/>
    </location>
</feature>
<dbReference type="Gene3D" id="3.40.50.300">
    <property type="entry name" value="P-loop containing nucleotide triphosphate hydrolases"/>
    <property type="match status" value="2"/>
</dbReference>
<dbReference type="GO" id="GO:0006281">
    <property type="term" value="P:DNA repair"/>
    <property type="evidence" value="ECO:0007669"/>
    <property type="project" value="UniProtKB-KW"/>
</dbReference>
<dbReference type="GO" id="GO:0006310">
    <property type="term" value="P:DNA recombination"/>
    <property type="evidence" value="ECO:0007669"/>
    <property type="project" value="InterPro"/>
</dbReference>
<evidence type="ECO:0000256" key="9">
    <source>
        <dbReference type="PIRNR" id="PIRNR003128"/>
    </source>
</evidence>
<reference evidence="12 13" key="1">
    <citation type="submission" date="2019-03" db="EMBL/GenBank/DDBJ databases">
        <title>Genomic Encyclopedia of Type Strains, Phase III (KMG-III): the genomes of soil and plant-associated and newly described type strains.</title>
        <authorList>
            <person name="Whitman W."/>
        </authorList>
    </citation>
    <scope>NUCLEOTIDE SEQUENCE [LARGE SCALE GENOMIC DNA]</scope>
    <source>
        <strain evidence="12 13">CECT 8446</strain>
    </source>
</reference>
<comment type="function">
    <text evidence="1 9">May be involved in recombinational repair of damaged DNA.</text>
</comment>
<evidence type="ECO:0000256" key="3">
    <source>
        <dbReference type="ARBA" id="ARBA00021315"/>
    </source>
</evidence>
<comment type="similarity">
    <text evidence="2 9">Belongs to the RecN family.</text>
</comment>
<evidence type="ECO:0000256" key="8">
    <source>
        <dbReference type="ARBA" id="ARBA00033408"/>
    </source>
</evidence>
<evidence type="ECO:0000256" key="7">
    <source>
        <dbReference type="ARBA" id="ARBA00023204"/>
    </source>
</evidence>
<proteinExistence type="inferred from homology"/>
<dbReference type="EMBL" id="SNYF01000009">
    <property type="protein sequence ID" value="TDQ14773.1"/>
    <property type="molecule type" value="Genomic_DNA"/>
</dbReference>
<dbReference type="PANTHER" id="PTHR11059:SF0">
    <property type="entry name" value="DNA REPAIR PROTEIN RECN"/>
    <property type="match status" value="1"/>
</dbReference>
<accession>A0A4R6T127</accession>
<feature type="coiled-coil region" evidence="10">
    <location>
        <begin position="165"/>
        <end position="222"/>
    </location>
</feature>
<protein>
    <recommendedName>
        <fullName evidence="3 9">DNA repair protein RecN</fullName>
    </recommendedName>
    <alternativeName>
        <fullName evidence="8 9">Recombination protein N</fullName>
    </alternativeName>
</protein>
<dbReference type="GO" id="GO:0043590">
    <property type="term" value="C:bacterial nucleoid"/>
    <property type="evidence" value="ECO:0007669"/>
    <property type="project" value="TreeGrafter"/>
</dbReference>
<dbReference type="CDD" id="cd03241">
    <property type="entry name" value="ABC_RecN"/>
    <property type="match status" value="2"/>
</dbReference>
<keyword evidence="4" id="KW-0547">Nucleotide-binding</keyword>
<evidence type="ECO:0000313" key="13">
    <source>
        <dbReference type="Proteomes" id="UP000294535"/>
    </source>
</evidence>
<keyword evidence="6" id="KW-0067">ATP-binding</keyword>
<dbReference type="NCBIfam" id="TIGR00634">
    <property type="entry name" value="recN"/>
    <property type="match status" value="1"/>
</dbReference>
<evidence type="ECO:0000256" key="5">
    <source>
        <dbReference type="ARBA" id="ARBA00022763"/>
    </source>
</evidence>
<dbReference type="AlphaFoldDB" id="A0A4R6T127"/>
<evidence type="ECO:0000259" key="11">
    <source>
        <dbReference type="Pfam" id="PF02463"/>
    </source>
</evidence>
<dbReference type="PIRSF" id="PIRSF003128">
    <property type="entry name" value="RecN"/>
    <property type="match status" value="1"/>
</dbReference>
<organism evidence="12 13">
    <name type="scientific">Algoriphagus boseongensis</name>
    <dbReference type="NCBI Taxonomy" id="1442587"/>
    <lineage>
        <taxon>Bacteria</taxon>
        <taxon>Pseudomonadati</taxon>
        <taxon>Bacteroidota</taxon>
        <taxon>Cytophagia</taxon>
        <taxon>Cytophagales</taxon>
        <taxon>Cyclobacteriaceae</taxon>
        <taxon>Algoriphagus</taxon>
    </lineage>
</organism>
<dbReference type="InterPro" id="IPR004604">
    <property type="entry name" value="DNA_recomb/repair_RecN"/>
</dbReference>
<keyword evidence="7 9" id="KW-0234">DNA repair</keyword>
<evidence type="ECO:0000256" key="4">
    <source>
        <dbReference type="ARBA" id="ARBA00022741"/>
    </source>
</evidence>
<keyword evidence="10" id="KW-0175">Coiled coil</keyword>
<dbReference type="OrthoDB" id="9806954at2"/>
<dbReference type="InterPro" id="IPR027417">
    <property type="entry name" value="P-loop_NTPase"/>
</dbReference>
<feature type="coiled-coil region" evidence="10">
    <location>
        <begin position="335"/>
        <end position="362"/>
    </location>
</feature>
<evidence type="ECO:0000256" key="2">
    <source>
        <dbReference type="ARBA" id="ARBA00009441"/>
    </source>
</evidence>
<comment type="caution">
    <text evidence="12">The sequence shown here is derived from an EMBL/GenBank/DDBJ whole genome shotgun (WGS) entry which is preliminary data.</text>
</comment>
<dbReference type="SUPFAM" id="SSF52540">
    <property type="entry name" value="P-loop containing nucleoside triphosphate hydrolases"/>
    <property type="match status" value="1"/>
</dbReference>
<gene>
    <name evidence="12" type="ORF">DFQ04_3367</name>
</gene>
<dbReference type="GO" id="GO:0005524">
    <property type="term" value="F:ATP binding"/>
    <property type="evidence" value="ECO:0007669"/>
    <property type="project" value="UniProtKB-KW"/>
</dbReference>
<evidence type="ECO:0000256" key="10">
    <source>
        <dbReference type="SAM" id="Coils"/>
    </source>
</evidence>
<dbReference type="GO" id="GO:0009432">
    <property type="term" value="P:SOS response"/>
    <property type="evidence" value="ECO:0007669"/>
    <property type="project" value="TreeGrafter"/>
</dbReference>
<evidence type="ECO:0000256" key="1">
    <source>
        <dbReference type="ARBA" id="ARBA00003618"/>
    </source>
</evidence>
<evidence type="ECO:0000256" key="6">
    <source>
        <dbReference type="ARBA" id="ARBA00022840"/>
    </source>
</evidence>
<keyword evidence="13" id="KW-1185">Reference proteome</keyword>
<dbReference type="PANTHER" id="PTHR11059">
    <property type="entry name" value="DNA REPAIR PROTEIN RECN"/>
    <property type="match status" value="1"/>
</dbReference>
<name>A0A4R6T127_9BACT</name>
<keyword evidence="5 9" id="KW-0227">DNA damage</keyword>
<dbReference type="Proteomes" id="UP000294535">
    <property type="component" value="Unassembled WGS sequence"/>
</dbReference>
<dbReference type="RefSeq" id="WP_133557912.1">
    <property type="nucleotide sequence ID" value="NZ_SNYF01000009.1"/>
</dbReference>